<dbReference type="PATRIC" id="fig|1114963.3.peg.476"/>
<keyword evidence="2" id="KW-1185">Reference proteome</keyword>
<proteinExistence type="predicted"/>
<dbReference type="AlphaFoldDB" id="A0A0J7Y8R7"/>
<evidence type="ECO:0000313" key="1">
    <source>
        <dbReference type="EMBL" id="KMS59997.1"/>
    </source>
</evidence>
<dbReference type="OrthoDB" id="7410095at2"/>
<sequence length="77" mass="8329">MILAQLFVHGGGGRKVNWGFRKFAAVPSPGDLVQATGPDGKIHYATVRHVEFEALAPDSPEEPQVIVVADWKVAYEG</sequence>
<protein>
    <submittedName>
        <fullName evidence="1">Uncharacterized protein</fullName>
    </submittedName>
</protein>
<accession>A0A0J7Y8R7</accession>
<gene>
    <name evidence="1" type="ORF">V474_07885</name>
</gene>
<evidence type="ECO:0000313" key="2">
    <source>
        <dbReference type="Proteomes" id="UP000052268"/>
    </source>
</evidence>
<name>A0A0J7Y8R7_9SPHN</name>
<organism evidence="1 2">
    <name type="scientific">Novosphingobium barchaimii LL02</name>
    <dbReference type="NCBI Taxonomy" id="1114963"/>
    <lineage>
        <taxon>Bacteria</taxon>
        <taxon>Pseudomonadati</taxon>
        <taxon>Pseudomonadota</taxon>
        <taxon>Alphaproteobacteria</taxon>
        <taxon>Sphingomonadales</taxon>
        <taxon>Sphingomonadaceae</taxon>
        <taxon>Novosphingobium</taxon>
    </lineage>
</organism>
<comment type="caution">
    <text evidence="1">The sequence shown here is derived from an EMBL/GenBank/DDBJ whole genome shotgun (WGS) entry which is preliminary data.</text>
</comment>
<dbReference type="EMBL" id="JACU01000002">
    <property type="protein sequence ID" value="KMS59997.1"/>
    <property type="molecule type" value="Genomic_DNA"/>
</dbReference>
<reference evidence="1 2" key="1">
    <citation type="journal article" date="2015" name="G3 (Bethesda)">
        <title>Insights into Ongoing Evolution of the Hexachlorocyclohexane Catabolic Pathway from Comparative Genomics of Ten Sphingomonadaceae Strains.</title>
        <authorList>
            <person name="Pearce S.L."/>
            <person name="Oakeshott J.G."/>
            <person name="Pandey G."/>
        </authorList>
    </citation>
    <scope>NUCLEOTIDE SEQUENCE [LARGE SCALE GENOMIC DNA]</scope>
    <source>
        <strain evidence="1 2">LL02</strain>
    </source>
</reference>
<dbReference type="RefSeq" id="WP_059149936.1">
    <property type="nucleotide sequence ID" value="NZ_KQ130452.1"/>
</dbReference>
<dbReference type="Proteomes" id="UP000052268">
    <property type="component" value="Unassembled WGS sequence"/>
</dbReference>